<feature type="domain" description="CheW-like" evidence="1">
    <location>
        <begin position="1"/>
        <end position="133"/>
    </location>
</feature>
<proteinExistence type="predicted"/>
<dbReference type="GO" id="GO:0007165">
    <property type="term" value="P:signal transduction"/>
    <property type="evidence" value="ECO:0007669"/>
    <property type="project" value="InterPro"/>
</dbReference>
<dbReference type="InterPro" id="IPR039315">
    <property type="entry name" value="CheW"/>
</dbReference>
<dbReference type="PROSITE" id="PS50851">
    <property type="entry name" value="CHEW"/>
    <property type="match status" value="1"/>
</dbReference>
<dbReference type="GO" id="GO:0006935">
    <property type="term" value="P:chemotaxis"/>
    <property type="evidence" value="ECO:0007669"/>
    <property type="project" value="InterPro"/>
</dbReference>
<organism evidence="2 3">
    <name type="scientific">Ligilactobacillus salitolerans</name>
    <dbReference type="NCBI Taxonomy" id="1808352"/>
    <lineage>
        <taxon>Bacteria</taxon>
        <taxon>Bacillati</taxon>
        <taxon>Bacillota</taxon>
        <taxon>Bacilli</taxon>
        <taxon>Lactobacillales</taxon>
        <taxon>Lactobacillaceae</taxon>
        <taxon>Ligilactobacillus</taxon>
    </lineage>
</organism>
<dbReference type="PANTHER" id="PTHR22617">
    <property type="entry name" value="CHEMOTAXIS SENSOR HISTIDINE KINASE-RELATED"/>
    <property type="match status" value="1"/>
</dbReference>
<dbReference type="InterPro" id="IPR036061">
    <property type="entry name" value="CheW-like_dom_sf"/>
</dbReference>
<name>A0A401ITS4_9LACO</name>
<dbReference type="AlphaFoldDB" id="A0A401ITS4"/>
<dbReference type="GO" id="GO:0005829">
    <property type="term" value="C:cytosol"/>
    <property type="evidence" value="ECO:0007669"/>
    <property type="project" value="TreeGrafter"/>
</dbReference>
<reference evidence="2 3" key="1">
    <citation type="journal article" date="2019" name="Int. J. Syst. Evol. Microbiol.">
        <title>Lactobacillus salitolerans sp. nov., a novel lactic acid bacterium isolated from spent mushroom substrates.</title>
        <authorList>
            <person name="Tohno M."/>
            <person name="Tanizawa Y."/>
            <person name="Kojima Y."/>
            <person name="Sakamoto M."/>
            <person name="Nakamura Y."/>
            <person name="Ohkuma M."/>
            <person name="Kobayashi H."/>
        </authorList>
    </citation>
    <scope>NUCLEOTIDE SEQUENCE [LARGE SCALE GENOMIC DNA]</scope>
    <source>
        <strain evidence="2 3">YK43</strain>
    </source>
</reference>
<gene>
    <name evidence="2" type="ORF">LFYK43_13640</name>
</gene>
<sequence>MQMILFKMNDKQYLISAAAVEEVVDTVQITKVPLAPVWVKGLINFRGTVLTVISLAELVGLPQSQTNRNIMIMRKDDEQRGLLIDEVIEVLDVAPDEIQLGEEQATPYFTGVVTLEDQQTIADVIDVTDKIFS</sequence>
<dbReference type="Proteomes" id="UP000286848">
    <property type="component" value="Unassembled WGS sequence"/>
</dbReference>
<dbReference type="Pfam" id="PF01584">
    <property type="entry name" value="CheW"/>
    <property type="match status" value="1"/>
</dbReference>
<dbReference type="InterPro" id="IPR002545">
    <property type="entry name" value="CheW-lke_dom"/>
</dbReference>
<protein>
    <submittedName>
        <fullName evidence="2">Response regulator receiver modulated CheW protein</fullName>
    </submittedName>
</protein>
<evidence type="ECO:0000313" key="3">
    <source>
        <dbReference type="Proteomes" id="UP000286848"/>
    </source>
</evidence>
<dbReference type="Gene3D" id="2.40.50.180">
    <property type="entry name" value="CheA-289, Domain 4"/>
    <property type="match status" value="1"/>
</dbReference>
<keyword evidence="3" id="KW-1185">Reference proteome</keyword>
<dbReference type="Gene3D" id="2.30.30.40">
    <property type="entry name" value="SH3 Domains"/>
    <property type="match status" value="1"/>
</dbReference>
<dbReference type="EMBL" id="BFFP01000021">
    <property type="protein sequence ID" value="GBG94905.1"/>
    <property type="molecule type" value="Genomic_DNA"/>
</dbReference>
<evidence type="ECO:0000259" key="1">
    <source>
        <dbReference type="PROSITE" id="PS50851"/>
    </source>
</evidence>
<comment type="caution">
    <text evidence="2">The sequence shown here is derived from an EMBL/GenBank/DDBJ whole genome shotgun (WGS) entry which is preliminary data.</text>
</comment>
<accession>A0A401ITS4</accession>
<dbReference type="SMART" id="SM00260">
    <property type="entry name" value="CheW"/>
    <property type="match status" value="1"/>
</dbReference>
<dbReference type="OrthoDB" id="9794382at2"/>
<dbReference type="PANTHER" id="PTHR22617:SF23">
    <property type="entry name" value="CHEMOTAXIS PROTEIN CHEW"/>
    <property type="match status" value="1"/>
</dbReference>
<dbReference type="SUPFAM" id="SSF50341">
    <property type="entry name" value="CheW-like"/>
    <property type="match status" value="1"/>
</dbReference>
<evidence type="ECO:0000313" key="2">
    <source>
        <dbReference type="EMBL" id="GBG94905.1"/>
    </source>
</evidence>